<comment type="caution">
    <text evidence="2">The sequence shown here is derived from an EMBL/GenBank/DDBJ whole genome shotgun (WGS) entry which is preliminary data.</text>
</comment>
<keyword evidence="3" id="KW-1185">Reference proteome</keyword>
<accession>A0AAV3Q019</accession>
<organism evidence="2 3">
    <name type="scientific">Lithospermum erythrorhizon</name>
    <name type="common">Purple gromwell</name>
    <name type="synonym">Lithospermum officinale var. erythrorhizon</name>
    <dbReference type="NCBI Taxonomy" id="34254"/>
    <lineage>
        <taxon>Eukaryota</taxon>
        <taxon>Viridiplantae</taxon>
        <taxon>Streptophyta</taxon>
        <taxon>Embryophyta</taxon>
        <taxon>Tracheophyta</taxon>
        <taxon>Spermatophyta</taxon>
        <taxon>Magnoliopsida</taxon>
        <taxon>eudicotyledons</taxon>
        <taxon>Gunneridae</taxon>
        <taxon>Pentapetalae</taxon>
        <taxon>asterids</taxon>
        <taxon>lamiids</taxon>
        <taxon>Boraginales</taxon>
        <taxon>Boraginaceae</taxon>
        <taxon>Boraginoideae</taxon>
        <taxon>Lithospermeae</taxon>
        <taxon>Lithospermum</taxon>
    </lineage>
</organism>
<dbReference type="AlphaFoldDB" id="A0AAV3Q019"/>
<evidence type="ECO:0000256" key="1">
    <source>
        <dbReference type="SAM" id="MobiDB-lite"/>
    </source>
</evidence>
<name>A0AAV3Q019_LITER</name>
<dbReference type="Proteomes" id="UP001454036">
    <property type="component" value="Unassembled WGS sequence"/>
</dbReference>
<proteinExistence type="predicted"/>
<evidence type="ECO:0000313" key="3">
    <source>
        <dbReference type="Proteomes" id="UP001454036"/>
    </source>
</evidence>
<gene>
    <name evidence="2" type="ORF">LIER_14405</name>
</gene>
<protein>
    <submittedName>
        <fullName evidence="2">Uncharacterized protein</fullName>
    </submittedName>
</protein>
<evidence type="ECO:0000313" key="2">
    <source>
        <dbReference type="EMBL" id="GAA0157059.1"/>
    </source>
</evidence>
<dbReference type="EMBL" id="BAABME010003017">
    <property type="protein sequence ID" value="GAA0157059.1"/>
    <property type="molecule type" value="Genomic_DNA"/>
</dbReference>
<dbReference type="PANTHER" id="PTHR33872">
    <property type="entry name" value="DNA POLYMERASE EPSILON CATALYTIC SUBUNIT A"/>
    <property type="match status" value="1"/>
</dbReference>
<reference evidence="2 3" key="1">
    <citation type="submission" date="2024-01" db="EMBL/GenBank/DDBJ databases">
        <title>The complete chloroplast genome sequence of Lithospermum erythrorhizon: insights into the phylogenetic relationship among Boraginaceae species and the maternal lineages of purple gromwells.</title>
        <authorList>
            <person name="Okada T."/>
            <person name="Watanabe K."/>
        </authorList>
    </citation>
    <scope>NUCLEOTIDE SEQUENCE [LARGE SCALE GENOMIC DNA]</scope>
</reference>
<dbReference type="PANTHER" id="PTHR33872:SF2">
    <property type="entry name" value="DNA POLYMERASE EPSILON CATALYTIC SUBUNIT A"/>
    <property type="match status" value="1"/>
</dbReference>
<sequence>MGSLMAGWDSHVKDPKNEKLMRNKSLTNEEIDVFWKLRKQKEEEHLKHISMLSPRSQANAIEEALRSSGELSDSSLEKLIQKNGWWISSNSAFLNEPPVSGAEDESSKRYAAQFHVPNIAATSNKSSNTVDE</sequence>
<feature type="compositionally biased region" description="Basic and acidic residues" evidence="1">
    <location>
        <begin position="10"/>
        <end position="21"/>
    </location>
</feature>
<feature type="region of interest" description="Disordered" evidence="1">
    <location>
        <begin position="1"/>
        <end position="23"/>
    </location>
</feature>